<dbReference type="RefSeq" id="WP_089481904.1">
    <property type="nucleotide sequence ID" value="NZ_MUGS01000077.1"/>
</dbReference>
<gene>
    <name evidence="3" type="ORF">B0A64_23510</name>
</gene>
<name>A0A227NJ55_9FLAO</name>
<dbReference type="SUPFAM" id="SSF57884">
    <property type="entry name" value="Ada DNA repair protein, N-terminal domain (N-Ada 10)"/>
    <property type="match status" value="1"/>
</dbReference>
<dbReference type="GO" id="GO:0003677">
    <property type="term" value="F:DNA binding"/>
    <property type="evidence" value="ECO:0007669"/>
    <property type="project" value="InterPro"/>
</dbReference>
<dbReference type="GO" id="GO:0008270">
    <property type="term" value="F:zinc ion binding"/>
    <property type="evidence" value="ECO:0007669"/>
    <property type="project" value="InterPro"/>
</dbReference>
<sequence>MLNHIDLGETAEERKKAVGSLIRKGDVTLGGYRKAKIYGLLTCSSGKRMKIENRVFFKDEPEALINKYRPCGHCMKKQYEQWKKEMNK</sequence>
<dbReference type="InterPro" id="IPR004026">
    <property type="entry name" value="Ada_DNA_repair_Zn-bd"/>
</dbReference>
<protein>
    <submittedName>
        <fullName evidence="3">Metal-binding protein</fullName>
    </submittedName>
</protein>
<dbReference type="Pfam" id="PF02805">
    <property type="entry name" value="Ada_Zn_binding"/>
    <property type="match status" value="1"/>
</dbReference>
<dbReference type="AlphaFoldDB" id="A0A227NJ55"/>
<dbReference type="InterPro" id="IPR035451">
    <property type="entry name" value="Ada-like_dom_sf"/>
</dbReference>
<feature type="domain" description="Ada DNA repair metal-binding" evidence="2">
    <location>
        <begin position="31"/>
        <end position="74"/>
    </location>
</feature>
<proteinExistence type="predicted"/>
<dbReference type="EMBL" id="MUGS01000077">
    <property type="protein sequence ID" value="OXE97141.1"/>
    <property type="molecule type" value="Genomic_DNA"/>
</dbReference>
<keyword evidence="1" id="KW-0010">Activator</keyword>
<dbReference type="OrthoDB" id="894286at2"/>
<organism evidence="3 4">
    <name type="scientific">Flavobacterium araucananum</name>
    <dbReference type="NCBI Taxonomy" id="946678"/>
    <lineage>
        <taxon>Bacteria</taxon>
        <taxon>Pseudomonadati</taxon>
        <taxon>Bacteroidota</taxon>
        <taxon>Flavobacteriia</taxon>
        <taxon>Flavobacteriales</taxon>
        <taxon>Flavobacteriaceae</taxon>
        <taxon>Flavobacterium</taxon>
    </lineage>
</organism>
<comment type="caution">
    <text evidence="3">The sequence shown here is derived from an EMBL/GenBank/DDBJ whole genome shotgun (WGS) entry which is preliminary data.</text>
</comment>
<dbReference type="GO" id="GO:0006281">
    <property type="term" value="P:DNA repair"/>
    <property type="evidence" value="ECO:0007669"/>
    <property type="project" value="InterPro"/>
</dbReference>
<dbReference type="GO" id="GO:0006355">
    <property type="term" value="P:regulation of DNA-templated transcription"/>
    <property type="evidence" value="ECO:0007669"/>
    <property type="project" value="InterPro"/>
</dbReference>
<evidence type="ECO:0000313" key="4">
    <source>
        <dbReference type="Proteomes" id="UP000214684"/>
    </source>
</evidence>
<dbReference type="GO" id="GO:0008168">
    <property type="term" value="F:methyltransferase activity"/>
    <property type="evidence" value="ECO:0007669"/>
    <property type="project" value="InterPro"/>
</dbReference>
<evidence type="ECO:0000313" key="3">
    <source>
        <dbReference type="EMBL" id="OXE97141.1"/>
    </source>
</evidence>
<dbReference type="Gene3D" id="3.40.10.10">
    <property type="entry name" value="DNA Methylphosphotriester Repair Domain"/>
    <property type="match status" value="1"/>
</dbReference>
<evidence type="ECO:0000259" key="2">
    <source>
        <dbReference type="Pfam" id="PF02805"/>
    </source>
</evidence>
<dbReference type="Proteomes" id="UP000214684">
    <property type="component" value="Unassembled WGS sequence"/>
</dbReference>
<accession>A0A227NJ55</accession>
<reference evidence="3 4" key="1">
    <citation type="submission" date="2016-11" db="EMBL/GenBank/DDBJ databases">
        <title>Whole genomes of Flavobacteriaceae.</title>
        <authorList>
            <person name="Stine C."/>
            <person name="Li C."/>
            <person name="Tadesse D."/>
        </authorList>
    </citation>
    <scope>NUCLEOTIDE SEQUENCE [LARGE SCALE GENOMIC DNA]</scope>
    <source>
        <strain evidence="3 4">DSM 24704</strain>
    </source>
</reference>
<keyword evidence="4" id="KW-1185">Reference proteome</keyword>
<evidence type="ECO:0000256" key="1">
    <source>
        <dbReference type="ARBA" id="ARBA00023159"/>
    </source>
</evidence>